<organism evidence="1 2">
    <name type="scientific">Winogradskyella ouciana</name>
    <dbReference type="NCBI Taxonomy" id="2608631"/>
    <lineage>
        <taxon>Bacteria</taxon>
        <taxon>Pseudomonadati</taxon>
        <taxon>Bacteroidota</taxon>
        <taxon>Flavobacteriia</taxon>
        <taxon>Flavobacteriales</taxon>
        <taxon>Flavobacteriaceae</taxon>
        <taxon>Winogradskyella</taxon>
    </lineage>
</organism>
<keyword evidence="2" id="KW-1185">Reference proteome</keyword>
<dbReference type="EMBL" id="WJYA01000003">
    <property type="protein sequence ID" value="MTE26012.1"/>
    <property type="molecule type" value="Genomic_DNA"/>
</dbReference>
<evidence type="ECO:0000313" key="1">
    <source>
        <dbReference type="EMBL" id="MTE26012.1"/>
    </source>
</evidence>
<dbReference type="PANTHER" id="PTHR48098:SF6">
    <property type="entry name" value="FERRI-BACILLIBACTIN ESTERASE BESA"/>
    <property type="match status" value="1"/>
</dbReference>
<reference evidence="1 2" key="1">
    <citation type="submission" date="2019-11" db="EMBL/GenBank/DDBJ databases">
        <title>Winogradskyella ouciana sp. nov., isolated from the hadal seawater of the Mariana Trench.</title>
        <authorList>
            <person name="Liu R."/>
        </authorList>
    </citation>
    <scope>NUCLEOTIDE SEQUENCE [LARGE SCALE GENOMIC DNA]</scope>
    <source>
        <strain evidence="1 2">ZXX205</strain>
    </source>
</reference>
<proteinExistence type="predicted"/>
<dbReference type="InterPro" id="IPR000801">
    <property type="entry name" value="Esterase-like"/>
</dbReference>
<dbReference type="AlphaFoldDB" id="A0A7K1G9P3"/>
<name>A0A7K1G9P3_9FLAO</name>
<gene>
    <name evidence="1" type="ORF">F1003_03615</name>
</gene>
<dbReference type="InterPro" id="IPR050583">
    <property type="entry name" value="Mycobacterial_A85_antigen"/>
</dbReference>
<comment type="caution">
    <text evidence="1">The sequence shown here is derived from an EMBL/GenBank/DDBJ whole genome shotgun (WGS) entry which is preliminary data.</text>
</comment>
<dbReference type="SUPFAM" id="SSF53474">
    <property type="entry name" value="alpha/beta-Hydrolases"/>
    <property type="match status" value="1"/>
</dbReference>
<dbReference type="Proteomes" id="UP000447545">
    <property type="component" value="Unassembled WGS sequence"/>
</dbReference>
<dbReference type="InterPro" id="IPR029058">
    <property type="entry name" value="AB_hydrolase_fold"/>
</dbReference>
<evidence type="ECO:0000313" key="2">
    <source>
        <dbReference type="Proteomes" id="UP000447545"/>
    </source>
</evidence>
<accession>A0A7K1G9P3</accession>
<protein>
    <submittedName>
        <fullName evidence="1">Esterase</fullName>
    </submittedName>
</protein>
<dbReference type="Gene3D" id="3.40.50.1820">
    <property type="entry name" value="alpha/beta hydrolase"/>
    <property type="match status" value="1"/>
</dbReference>
<dbReference type="Pfam" id="PF00756">
    <property type="entry name" value="Esterase"/>
    <property type="match status" value="1"/>
</dbReference>
<dbReference type="PANTHER" id="PTHR48098">
    <property type="entry name" value="ENTEROCHELIN ESTERASE-RELATED"/>
    <property type="match status" value="1"/>
</dbReference>
<sequence>MEDCSIDEDFFKNKSWNEIKKQIPDPYWHEPYDTKKQYWEATISKIKLKERYKDITRIPNLTVTYGKIDRVKNFQSNYVDSRNIDVWLPPNYNDSERYAVLYMHDGQMLFDSTRTWNNQEWKVDETIARLIFDGKIRNTIVVGVWNNGAYRHSEYFPQKPINYLDRELKDNLIKTDLKGKQQADNYLKFLVEELKPYIDKNYSTHTNMQNTFIAGSSMGGLISMYAISEYPDVYGGAACISTHWVGDVNVKGDKVPLAFNQYLINNLPEPKNHKFYFDYGTVGLDSLYKPYQTKIDKTMNKKGYTIKNWITKEFKGDDHSEASWSRRLYIPLEFLLANNNN</sequence>